<reference evidence="7" key="1">
    <citation type="submission" date="2021-02" db="EMBL/GenBank/DDBJ databases">
        <authorList>
            <person name="Nowell W R."/>
        </authorList>
    </citation>
    <scope>NUCLEOTIDE SEQUENCE</scope>
    <source>
        <strain evidence="7">Ploen Becks lab</strain>
    </source>
</reference>
<dbReference type="Gene3D" id="2.60.120.380">
    <property type="match status" value="1"/>
</dbReference>
<dbReference type="PRINTS" id="PR00704">
    <property type="entry name" value="CALPAIN"/>
</dbReference>
<dbReference type="SUPFAM" id="SSF49758">
    <property type="entry name" value="Calpain large subunit, middle domain (domain III)"/>
    <property type="match status" value="1"/>
</dbReference>
<dbReference type="SUPFAM" id="SSF54001">
    <property type="entry name" value="Cysteine proteinases"/>
    <property type="match status" value="1"/>
</dbReference>
<dbReference type="InterPro" id="IPR036213">
    <property type="entry name" value="Calpain_III_sf"/>
</dbReference>
<evidence type="ECO:0000256" key="4">
    <source>
        <dbReference type="ARBA" id="ARBA00022807"/>
    </source>
</evidence>
<sequence>MPQINSYLDQEYELLKSEAKSSGQLFVDDKFPANDSSIFKFKNFLESQVYWKRPRDIVENPKFIVNKIEPNDLNQGRIGNSWMVAAASCVLCIPELIEKIIPINQSFDESEYTGIFHFKFWVNGEWVDVIIDDFLPVDENNQLLFCKNLVEKNEMYGSLFEKAYAKLNLCYEFLIAGYPHDALIDLTGGVNEVYDLKFCRLTPSANEFIDPNRLWEILYYMIGLPYSILNVFELIEDNALFDQIREYGSKKPLANSIRLLRLRIPFGKNINYNGPWSKGSEEWQKVSEITRKNINVEFEEDGQFLISFEDFVQNFDFLSICHVNLNAFSNDGVYTNRFWQLKMFKGEWVVGKSAGGSSNEISFWTNPQHKFSIKDSNKSLLVSLSQEGISKKRFQTQGNFSGIHEALGFYIYDIKANAQMDNEGKYDKKELILFNYTRVFKYQKEVCIRLQVTIGDYIIIPCYLRKEQPGTYVLRIFIQSDNNLEQVKNENYPNDDVKSVIDNLDLYEELYYQRMKRLQDDETNDQTRENISQACLIM</sequence>
<evidence type="ECO:0000256" key="5">
    <source>
        <dbReference type="PROSITE-ProRule" id="PRU00239"/>
    </source>
</evidence>
<dbReference type="InterPro" id="IPR022682">
    <property type="entry name" value="Calpain_domain_III"/>
</dbReference>
<evidence type="ECO:0000256" key="3">
    <source>
        <dbReference type="ARBA" id="ARBA00022801"/>
    </source>
</evidence>
<dbReference type="InterPro" id="IPR001300">
    <property type="entry name" value="Peptidase_C2_calpain_cat"/>
</dbReference>
<dbReference type="InterPro" id="IPR022684">
    <property type="entry name" value="Calpain_cysteine_protease"/>
</dbReference>
<dbReference type="GO" id="GO:0005737">
    <property type="term" value="C:cytoplasm"/>
    <property type="evidence" value="ECO:0007669"/>
    <property type="project" value="TreeGrafter"/>
</dbReference>
<dbReference type="PANTHER" id="PTHR10183:SF379">
    <property type="entry name" value="CALPAIN-5"/>
    <property type="match status" value="1"/>
</dbReference>
<gene>
    <name evidence="7" type="ORF">OXX778_LOCUS9644</name>
</gene>
<evidence type="ECO:0000313" key="8">
    <source>
        <dbReference type="Proteomes" id="UP000663879"/>
    </source>
</evidence>
<keyword evidence="4" id="KW-0788">Thiol protease</keyword>
<dbReference type="CDD" id="cd00044">
    <property type="entry name" value="CysPc"/>
    <property type="match status" value="1"/>
</dbReference>
<protein>
    <recommendedName>
        <fullName evidence="6">Calpain catalytic domain-containing protein</fullName>
    </recommendedName>
</protein>
<dbReference type="PANTHER" id="PTHR10183">
    <property type="entry name" value="CALPAIN"/>
    <property type="match status" value="1"/>
</dbReference>
<dbReference type="SMART" id="SM00720">
    <property type="entry name" value="calpain_III"/>
    <property type="match status" value="1"/>
</dbReference>
<evidence type="ECO:0000256" key="2">
    <source>
        <dbReference type="ARBA" id="ARBA00022670"/>
    </source>
</evidence>
<evidence type="ECO:0000256" key="1">
    <source>
        <dbReference type="ARBA" id="ARBA00007623"/>
    </source>
</evidence>
<dbReference type="GO" id="GO:0004198">
    <property type="term" value="F:calcium-dependent cysteine-type endopeptidase activity"/>
    <property type="evidence" value="ECO:0007669"/>
    <property type="project" value="InterPro"/>
</dbReference>
<evidence type="ECO:0000313" key="7">
    <source>
        <dbReference type="EMBL" id="CAF0865209.1"/>
    </source>
</evidence>
<dbReference type="Pfam" id="PF01067">
    <property type="entry name" value="Calpain_III"/>
    <property type="match status" value="1"/>
</dbReference>
<dbReference type="SMART" id="SM00230">
    <property type="entry name" value="CysPc"/>
    <property type="match status" value="1"/>
</dbReference>
<feature type="domain" description="Calpain catalytic" evidence="6">
    <location>
        <begin position="25"/>
        <end position="324"/>
    </location>
</feature>
<dbReference type="InterPro" id="IPR022683">
    <property type="entry name" value="Calpain_III"/>
</dbReference>
<dbReference type="Proteomes" id="UP000663879">
    <property type="component" value="Unassembled WGS sequence"/>
</dbReference>
<dbReference type="OrthoDB" id="424753at2759"/>
<dbReference type="PROSITE" id="PS50203">
    <property type="entry name" value="CALPAIN_CAT"/>
    <property type="match status" value="1"/>
</dbReference>
<dbReference type="InterPro" id="IPR038765">
    <property type="entry name" value="Papain-like_cys_pep_sf"/>
</dbReference>
<accession>A0A813X5J5</accession>
<proteinExistence type="inferred from homology"/>
<dbReference type="AlphaFoldDB" id="A0A813X5J5"/>
<comment type="similarity">
    <text evidence="1">Belongs to the peptidase C2 family.</text>
</comment>
<dbReference type="Pfam" id="PF00648">
    <property type="entry name" value="Peptidase_C2"/>
    <property type="match status" value="1"/>
</dbReference>
<keyword evidence="8" id="KW-1185">Reference proteome</keyword>
<evidence type="ECO:0000259" key="6">
    <source>
        <dbReference type="PROSITE" id="PS50203"/>
    </source>
</evidence>
<dbReference type="Gene3D" id="3.90.70.10">
    <property type="entry name" value="Cysteine proteinases"/>
    <property type="match status" value="1"/>
</dbReference>
<organism evidence="7 8">
    <name type="scientific">Brachionus calyciflorus</name>
    <dbReference type="NCBI Taxonomy" id="104777"/>
    <lineage>
        <taxon>Eukaryota</taxon>
        <taxon>Metazoa</taxon>
        <taxon>Spiralia</taxon>
        <taxon>Gnathifera</taxon>
        <taxon>Rotifera</taxon>
        <taxon>Eurotatoria</taxon>
        <taxon>Monogononta</taxon>
        <taxon>Pseudotrocha</taxon>
        <taxon>Ploima</taxon>
        <taxon>Brachionidae</taxon>
        <taxon>Brachionus</taxon>
    </lineage>
</organism>
<comment type="caution">
    <text evidence="5">Lacks conserved residue(s) required for the propagation of feature annotation.</text>
</comment>
<comment type="caution">
    <text evidence="7">The sequence shown here is derived from an EMBL/GenBank/DDBJ whole genome shotgun (WGS) entry which is preliminary data.</text>
</comment>
<dbReference type="GO" id="GO:0006508">
    <property type="term" value="P:proteolysis"/>
    <property type="evidence" value="ECO:0007669"/>
    <property type="project" value="UniProtKB-KW"/>
</dbReference>
<keyword evidence="3" id="KW-0378">Hydrolase</keyword>
<dbReference type="EMBL" id="CAJNOC010001442">
    <property type="protein sequence ID" value="CAF0865209.1"/>
    <property type="molecule type" value="Genomic_DNA"/>
</dbReference>
<name>A0A813X5J5_9BILA</name>
<keyword evidence="2" id="KW-0645">Protease</keyword>